<feature type="compositionally biased region" description="Acidic residues" evidence="1">
    <location>
        <begin position="41"/>
        <end position="52"/>
    </location>
</feature>
<feature type="region of interest" description="Disordered" evidence="1">
    <location>
        <begin position="1"/>
        <end position="240"/>
    </location>
</feature>
<gene>
    <name evidence="2" type="ORF">K443DRAFT_135697</name>
</gene>
<reference evidence="2 3" key="1">
    <citation type="submission" date="2014-04" db="EMBL/GenBank/DDBJ databases">
        <authorList>
            <consortium name="DOE Joint Genome Institute"/>
            <person name="Kuo A."/>
            <person name="Kohler A."/>
            <person name="Nagy L.G."/>
            <person name="Floudas D."/>
            <person name="Copeland A."/>
            <person name="Barry K.W."/>
            <person name="Cichocki N."/>
            <person name="Veneault-Fourrey C."/>
            <person name="LaButti K."/>
            <person name="Lindquist E.A."/>
            <person name="Lipzen A."/>
            <person name="Lundell T."/>
            <person name="Morin E."/>
            <person name="Murat C."/>
            <person name="Sun H."/>
            <person name="Tunlid A."/>
            <person name="Henrissat B."/>
            <person name="Grigoriev I.V."/>
            <person name="Hibbett D.S."/>
            <person name="Martin F."/>
            <person name="Nordberg H.P."/>
            <person name="Cantor M.N."/>
            <person name="Hua S.X."/>
        </authorList>
    </citation>
    <scope>NUCLEOTIDE SEQUENCE [LARGE SCALE GENOMIC DNA]</scope>
    <source>
        <strain evidence="2 3">LaAM-08-1</strain>
    </source>
</reference>
<feature type="compositionally biased region" description="Low complexity" evidence="1">
    <location>
        <begin position="53"/>
        <end position="62"/>
    </location>
</feature>
<dbReference type="Proteomes" id="UP000054477">
    <property type="component" value="Unassembled WGS sequence"/>
</dbReference>
<dbReference type="EMBL" id="KN839242">
    <property type="protein sequence ID" value="KIJ90235.1"/>
    <property type="molecule type" value="Genomic_DNA"/>
</dbReference>
<organism evidence="2 3">
    <name type="scientific">Laccaria amethystina LaAM-08-1</name>
    <dbReference type="NCBI Taxonomy" id="1095629"/>
    <lineage>
        <taxon>Eukaryota</taxon>
        <taxon>Fungi</taxon>
        <taxon>Dikarya</taxon>
        <taxon>Basidiomycota</taxon>
        <taxon>Agaricomycotina</taxon>
        <taxon>Agaricomycetes</taxon>
        <taxon>Agaricomycetidae</taxon>
        <taxon>Agaricales</taxon>
        <taxon>Agaricineae</taxon>
        <taxon>Hydnangiaceae</taxon>
        <taxon>Laccaria</taxon>
    </lineage>
</organism>
<evidence type="ECO:0000256" key="1">
    <source>
        <dbReference type="SAM" id="MobiDB-lite"/>
    </source>
</evidence>
<evidence type="ECO:0000313" key="2">
    <source>
        <dbReference type="EMBL" id="KIJ90235.1"/>
    </source>
</evidence>
<evidence type="ECO:0000313" key="3">
    <source>
        <dbReference type="Proteomes" id="UP000054477"/>
    </source>
</evidence>
<reference evidence="3" key="2">
    <citation type="submission" date="2015-01" db="EMBL/GenBank/DDBJ databases">
        <title>Evolutionary Origins and Diversification of the Mycorrhizal Mutualists.</title>
        <authorList>
            <consortium name="DOE Joint Genome Institute"/>
            <consortium name="Mycorrhizal Genomics Consortium"/>
            <person name="Kohler A."/>
            <person name="Kuo A."/>
            <person name="Nagy L.G."/>
            <person name="Floudas D."/>
            <person name="Copeland A."/>
            <person name="Barry K.W."/>
            <person name="Cichocki N."/>
            <person name="Veneault-Fourrey C."/>
            <person name="LaButti K."/>
            <person name="Lindquist E.A."/>
            <person name="Lipzen A."/>
            <person name="Lundell T."/>
            <person name="Morin E."/>
            <person name="Murat C."/>
            <person name="Riley R."/>
            <person name="Ohm R."/>
            <person name="Sun H."/>
            <person name="Tunlid A."/>
            <person name="Henrissat B."/>
            <person name="Grigoriev I.V."/>
            <person name="Hibbett D.S."/>
            <person name="Martin F."/>
        </authorList>
    </citation>
    <scope>NUCLEOTIDE SEQUENCE [LARGE SCALE GENOMIC DNA]</scope>
    <source>
        <strain evidence="3">LaAM-08-1</strain>
    </source>
</reference>
<dbReference type="AlphaFoldDB" id="A0A0C9WLF0"/>
<keyword evidence="3" id="KW-1185">Reference proteome</keyword>
<name>A0A0C9WLF0_9AGAR</name>
<feature type="compositionally biased region" description="Low complexity" evidence="1">
    <location>
        <begin position="116"/>
        <end position="177"/>
    </location>
</feature>
<accession>A0A0C9WLF0</accession>
<feature type="compositionally biased region" description="Acidic residues" evidence="1">
    <location>
        <begin position="18"/>
        <end position="33"/>
    </location>
</feature>
<proteinExistence type="predicted"/>
<feature type="compositionally biased region" description="Acidic residues" evidence="1">
    <location>
        <begin position="178"/>
        <end position="192"/>
    </location>
</feature>
<feature type="compositionally biased region" description="Basic and acidic residues" evidence="1">
    <location>
        <begin position="225"/>
        <end position="240"/>
    </location>
</feature>
<sequence>MVPNPLEKAVVSTKFIDDSDESDGNDTYQDEGSSDEREGEINDDNEEEEEAVMSEPEPVEVPSTPRKRGRPHKIPATPTPAKGKKRSINEVAASDSDGSFVASPIRDSPKKPRVVPSTTKKPPATPSKSTPAKNKITTKMKTTSPTKVKTTPAVSNKATSPSKAPPSSKKSKVTSSNDDNDGQEQESVVSDDDPSKSGHDSPTPTGKKNKAHQVMFNTSMLKAKASIEESKKKKATQDVFDKDVTTSDSEIADDLFVLC</sequence>
<protein>
    <submittedName>
        <fullName evidence="2">Uncharacterized protein</fullName>
    </submittedName>
</protein>
<dbReference type="HOGENOM" id="CLU_083076_1_0_1"/>